<accession>A0ABP6UVE8</accession>
<name>A0ABP6UVE8_9FLAO</name>
<protein>
    <submittedName>
        <fullName evidence="7">LysE family translocator</fullName>
    </submittedName>
</protein>
<keyword evidence="4 6" id="KW-1133">Transmembrane helix</keyword>
<dbReference type="PIRSF" id="PIRSF006324">
    <property type="entry name" value="LeuE"/>
    <property type="match status" value="1"/>
</dbReference>
<organism evidence="7 8">
    <name type="scientific">Aquimarina addita</name>
    <dbReference type="NCBI Taxonomy" id="870485"/>
    <lineage>
        <taxon>Bacteria</taxon>
        <taxon>Pseudomonadati</taxon>
        <taxon>Bacteroidota</taxon>
        <taxon>Flavobacteriia</taxon>
        <taxon>Flavobacteriales</taxon>
        <taxon>Flavobacteriaceae</taxon>
        <taxon>Aquimarina</taxon>
    </lineage>
</organism>
<reference evidence="8" key="1">
    <citation type="journal article" date="2019" name="Int. J. Syst. Evol. Microbiol.">
        <title>The Global Catalogue of Microorganisms (GCM) 10K type strain sequencing project: providing services to taxonomists for standard genome sequencing and annotation.</title>
        <authorList>
            <consortium name="The Broad Institute Genomics Platform"/>
            <consortium name="The Broad Institute Genome Sequencing Center for Infectious Disease"/>
            <person name="Wu L."/>
            <person name="Ma J."/>
        </authorList>
    </citation>
    <scope>NUCLEOTIDE SEQUENCE [LARGE SCALE GENOMIC DNA]</scope>
    <source>
        <strain evidence="8">JCM 17106</strain>
    </source>
</reference>
<keyword evidence="3 6" id="KW-0812">Transmembrane</keyword>
<keyword evidence="2" id="KW-1003">Cell membrane</keyword>
<comment type="caution">
    <text evidence="7">The sequence shown here is derived from an EMBL/GenBank/DDBJ whole genome shotgun (WGS) entry which is preliminary data.</text>
</comment>
<evidence type="ECO:0000256" key="4">
    <source>
        <dbReference type="ARBA" id="ARBA00022989"/>
    </source>
</evidence>
<dbReference type="PANTHER" id="PTHR30086">
    <property type="entry name" value="ARGININE EXPORTER PROTEIN ARGO"/>
    <property type="match status" value="1"/>
</dbReference>
<evidence type="ECO:0000256" key="1">
    <source>
        <dbReference type="ARBA" id="ARBA00004651"/>
    </source>
</evidence>
<dbReference type="Proteomes" id="UP001500459">
    <property type="component" value="Unassembled WGS sequence"/>
</dbReference>
<keyword evidence="5 6" id="KW-0472">Membrane</keyword>
<feature type="transmembrane region" description="Helical" evidence="6">
    <location>
        <begin position="6"/>
        <end position="29"/>
    </location>
</feature>
<feature type="transmembrane region" description="Helical" evidence="6">
    <location>
        <begin position="41"/>
        <end position="65"/>
    </location>
</feature>
<feature type="transmembrane region" description="Helical" evidence="6">
    <location>
        <begin position="71"/>
        <end position="94"/>
    </location>
</feature>
<keyword evidence="8" id="KW-1185">Reference proteome</keyword>
<dbReference type="Pfam" id="PF01810">
    <property type="entry name" value="LysE"/>
    <property type="match status" value="1"/>
</dbReference>
<sequence length="210" mass="23124">MFGIVNFEAFLLAGIVLNLTPGADTIYILGRSISQGKKSGILSALGISTGALIHCLFATLGLSILLAKSAIAFNIVKYTGVIYLIYLGIQLIRSKTDKKFEIKRTCTSQISNRKIYLSGILTNVLNPKVALFFLAFLPQFINPEFTDNYTPFLILGLTFVTTGTVWCLLLAFFASKLSDSIRRNYKIKSWLDTCTGGIFILLGIKLAFTK</sequence>
<feature type="transmembrane region" description="Helical" evidence="6">
    <location>
        <begin position="115"/>
        <end position="137"/>
    </location>
</feature>
<gene>
    <name evidence="7" type="ORF">GCM10022393_37060</name>
</gene>
<feature type="transmembrane region" description="Helical" evidence="6">
    <location>
        <begin position="149"/>
        <end position="175"/>
    </location>
</feature>
<dbReference type="RefSeq" id="WP_344929994.1">
    <property type="nucleotide sequence ID" value="NZ_BAABCW010000021.1"/>
</dbReference>
<dbReference type="EMBL" id="BAABCW010000021">
    <property type="protein sequence ID" value="GAA3519449.1"/>
    <property type="molecule type" value="Genomic_DNA"/>
</dbReference>
<comment type="subcellular location">
    <subcellularLocation>
        <location evidence="1">Cell membrane</location>
        <topology evidence="1">Multi-pass membrane protein</topology>
    </subcellularLocation>
</comment>
<dbReference type="PANTHER" id="PTHR30086:SF20">
    <property type="entry name" value="ARGININE EXPORTER PROTEIN ARGO-RELATED"/>
    <property type="match status" value="1"/>
</dbReference>
<evidence type="ECO:0000256" key="2">
    <source>
        <dbReference type="ARBA" id="ARBA00022475"/>
    </source>
</evidence>
<evidence type="ECO:0000313" key="7">
    <source>
        <dbReference type="EMBL" id="GAA3519449.1"/>
    </source>
</evidence>
<evidence type="ECO:0000313" key="8">
    <source>
        <dbReference type="Proteomes" id="UP001500459"/>
    </source>
</evidence>
<feature type="transmembrane region" description="Helical" evidence="6">
    <location>
        <begin position="187"/>
        <end position="208"/>
    </location>
</feature>
<proteinExistence type="predicted"/>
<dbReference type="InterPro" id="IPR001123">
    <property type="entry name" value="LeuE-type"/>
</dbReference>
<evidence type="ECO:0000256" key="3">
    <source>
        <dbReference type="ARBA" id="ARBA00022692"/>
    </source>
</evidence>
<evidence type="ECO:0000256" key="6">
    <source>
        <dbReference type="SAM" id="Phobius"/>
    </source>
</evidence>
<evidence type="ECO:0000256" key="5">
    <source>
        <dbReference type="ARBA" id="ARBA00023136"/>
    </source>
</evidence>